<evidence type="ECO:0000256" key="1">
    <source>
        <dbReference type="SAM" id="MobiDB-lite"/>
    </source>
</evidence>
<sequence length="317" mass="34019">MTTSAPRPGESVAQWQGRILRRIQQLAAQHREVADAGPSMFDDGVSGGSEQVWNERLELLTVQREHAEYTALLGGVDPGWVVDARELGQRGADAPKPGVVRQHPARANQAQEFYLDMLELDLWTMERMAGLEAARMDRIATGRWAFDTDPIAVAQFADNMTALHTRVTVLAAAAQLTPAEGESLWGSSVEGIRRVHAVTFAAYSEQDLARAWNGHASADPALAVPPYVPRGPDVGAALLEPPTPRTMIADATSALRSQLVDTAIRQADSIDLAAESTAITAVVDAALGEDKAWSWEPDPDPVPGPVGEIGTNRGPDL</sequence>
<dbReference type="EMBL" id="JAAXOM010000010">
    <property type="protein sequence ID" value="NKX91243.1"/>
    <property type="molecule type" value="Genomic_DNA"/>
</dbReference>
<gene>
    <name evidence="2" type="ORF">HGA10_28560</name>
</gene>
<organism evidence="2 3">
    <name type="scientific">Nocardia coubleae</name>
    <dbReference type="NCBI Taxonomy" id="356147"/>
    <lineage>
        <taxon>Bacteria</taxon>
        <taxon>Bacillati</taxon>
        <taxon>Actinomycetota</taxon>
        <taxon>Actinomycetes</taxon>
        <taxon>Mycobacteriales</taxon>
        <taxon>Nocardiaceae</taxon>
        <taxon>Nocardia</taxon>
    </lineage>
</organism>
<name>A0A846WEP1_9NOCA</name>
<proteinExistence type="predicted"/>
<feature type="region of interest" description="Disordered" evidence="1">
    <location>
        <begin position="292"/>
        <end position="317"/>
    </location>
</feature>
<dbReference type="AlphaFoldDB" id="A0A846WEP1"/>
<keyword evidence="3" id="KW-1185">Reference proteome</keyword>
<accession>A0A846WEP1</accession>
<dbReference type="Proteomes" id="UP000572007">
    <property type="component" value="Unassembled WGS sequence"/>
</dbReference>
<evidence type="ECO:0000313" key="2">
    <source>
        <dbReference type="EMBL" id="NKX91243.1"/>
    </source>
</evidence>
<evidence type="ECO:0000313" key="3">
    <source>
        <dbReference type="Proteomes" id="UP000572007"/>
    </source>
</evidence>
<comment type="caution">
    <text evidence="2">The sequence shown here is derived from an EMBL/GenBank/DDBJ whole genome shotgun (WGS) entry which is preliminary data.</text>
</comment>
<protein>
    <submittedName>
        <fullName evidence="2">Uncharacterized protein</fullName>
    </submittedName>
</protein>
<reference evidence="2 3" key="1">
    <citation type="submission" date="2020-04" db="EMBL/GenBank/DDBJ databases">
        <title>MicrobeNet Type strains.</title>
        <authorList>
            <person name="Nicholson A.C."/>
        </authorList>
    </citation>
    <scope>NUCLEOTIDE SEQUENCE [LARGE SCALE GENOMIC DNA]</scope>
    <source>
        <strain evidence="2 3">DSM 44960</strain>
    </source>
</reference>
<dbReference type="RefSeq" id="WP_157105008.1">
    <property type="nucleotide sequence ID" value="NZ_JAAXOM010000010.1"/>
</dbReference>